<comment type="caution">
    <text evidence="8">Lacks conserved residue(s) required for the propagation of feature annotation.</text>
</comment>
<dbReference type="CDD" id="cd01065">
    <property type="entry name" value="NAD_bind_Shikimate_DH"/>
    <property type="match status" value="1"/>
</dbReference>
<dbReference type="OrthoDB" id="9792692at2"/>
<evidence type="ECO:0000259" key="9">
    <source>
        <dbReference type="Pfam" id="PF01488"/>
    </source>
</evidence>
<dbReference type="NCBIfam" id="NF001319">
    <property type="entry name" value="PRK00258.3-3"/>
    <property type="match status" value="1"/>
</dbReference>
<evidence type="ECO:0000259" key="10">
    <source>
        <dbReference type="Pfam" id="PF08501"/>
    </source>
</evidence>
<comment type="function">
    <text evidence="8">Involved in the biosynthesis of the chorismate, which leads to the biosynthesis of aromatic amino acids. Catalyzes the reversible NADPH linked reduction of 3-dehydroshikimate (DHSA) to yield shikimate (SA).</text>
</comment>
<dbReference type="EMBL" id="FOBW01000002">
    <property type="protein sequence ID" value="SEM30764.1"/>
    <property type="molecule type" value="Genomic_DNA"/>
</dbReference>
<feature type="binding site" evidence="8">
    <location>
        <begin position="126"/>
        <end position="130"/>
    </location>
    <ligand>
        <name>NADP(+)</name>
        <dbReference type="ChEBI" id="CHEBI:58349"/>
    </ligand>
</feature>
<evidence type="ECO:0000256" key="8">
    <source>
        <dbReference type="HAMAP-Rule" id="MF_00222"/>
    </source>
</evidence>
<evidence type="ECO:0000256" key="3">
    <source>
        <dbReference type="ARBA" id="ARBA00022605"/>
    </source>
</evidence>
<feature type="binding site" evidence="8">
    <location>
        <begin position="15"/>
        <end position="17"/>
    </location>
    <ligand>
        <name>shikimate</name>
        <dbReference type="ChEBI" id="CHEBI:36208"/>
    </ligand>
</feature>
<dbReference type="InterPro" id="IPR041121">
    <property type="entry name" value="SDH_C"/>
</dbReference>
<feature type="binding site" evidence="8">
    <location>
        <position position="62"/>
    </location>
    <ligand>
        <name>shikimate</name>
        <dbReference type="ChEBI" id="CHEBI:36208"/>
    </ligand>
</feature>
<dbReference type="AlphaFoldDB" id="A0A1H7XAW9"/>
<evidence type="ECO:0000259" key="11">
    <source>
        <dbReference type="Pfam" id="PF18317"/>
    </source>
</evidence>
<evidence type="ECO:0000256" key="5">
    <source>
        <dbReference type="ARBA" id="ARBA00023002"/>
    </source>
</evidence>
<dbReference type="Pfam" id="PF08501">
    <property type="entry name" value="Shikimate_dh_N"/>
    <property type="match status" value="1"/>
</dbReference>
<feature type="binding site" evidence="8">
    <location>
        <begin position="150"/>
        <end position="155"/>
    </location>
    <ligand>
        <name>NADP(+)</name>
        <dbReference type="ChEBI" id="CHEBI:58349"/>
    </ligand>
</feature>
<keyword evidence="3 8" id="KW-0028">Amino-acid biosynthesis</keyword>
<evidence type="ECO:0000256" key="4">
    <source>
        <dbReference type="ARBA" id="ARBA00022857"/>
    </source>
</evidence>
<comment type="pathway">
    <text evidence="1 8">Metabolic intermediate biosynthesis; chorismate biosynthesis; chorismate from D-erythrose 4-phosphate and phosphoenolpyruvate: step 4/7.</text>
</comment>
<dbReference type="EC" id="1.1.1.25" evidence="2 8"/>
<dbReference type="Gene3D" id="3.40.50.720">
    <property type="entry name" value="NAD(P)-binding Rossmann-like Domain"/>
    <property type="match status" value="1"/>
</dbReference>
<comment type="similarity">
    <text evidence="8">Belongs to the shikimate dehydrogenase family.</text>
</comment>
<dbReference type="PANTHER" id="PTHR21089:SF1">
    <property type="entry name" value="BIFUNCTIONAL 3-DEHYDROQUINATE DEHYDRATASE_SHIKIMATE DEHYDROGENASE, CHLOROPLASTIC"/>
    <property type="match status" value="1"/>
</dbReference>
<feature type="binding site" evidence="8">
    <location>
        <position position="218"/>
    </location>
    <ligand>
        <name>NADP(+)</name>
        <dbReference type="ChEBI" id="CHEBI:58349"/>
    </ligand>
</feature>
<dbReference type="SUPFAM" id="SSF53223">
    <property type="entry name" value="Aminoacid dehydrogenase-like, N-terminal domain"/>
    <property type="match status" value="1"/>
</dbReference>
<reference evidence="13" key="1">
    <citation type="submission" date="2016-10" db="EMBL/GenBank/DDBJ databases">
        <authorList>
            <person name="Varghese N."/>
            <person name="Submissions S."/>
        </authorList>
    </citation>
    <scope>NUCLEOTIDE SEQUENCE [LARGE SCALE GENOMIC DNA]</scope>
    <source>
        <strain evidence="13">B48,IBRC-M 10115,DSM 25386,CECT 8001</strain>
    </source>
</reference>
<dbReference type="GO" id="GO:0050661">
    <property type="term" value="F:NADP binding"/>
    <property type="evidence" value="ECO:0007669"/>
    <property type="project" value="InterPro"/>
</dbReference>
<dbReference type="InterPro" id="IPR013708">
    <property type="entry name" value="Shikimate_DH-bd_N"/>
</dbReference>
<dbReference type="InterPro" id="IPR006151">
    <property type="entry name" value="Shikm_DH/Glu-tRNA_Rdtase"/>
</dbReference>
<dbReference type="RefSeq" id="WP_090741121.1">
    <property type="nucleotide sequence ID" value="NZ_FOBW01000002.1"/>
</dbReference>
<name>A0A1H7XAW9_9BACI</name>
<dbReference type="Pfam" id="PF01488">
    <property type="entry name" value="Shikimate_DH"/>
    <property type="match status" value="1"/>
</dbReference>
<feature type="domain" description="SDH C-terminal" evidence="11">
    <location>
        <begin position="241"/>
        <end position="268"/>
    </location>
</feature>
<dbReference type="GO" id="GO:0019632">
    <property type="term" value="P:shikimate metabolic process"/>
    <property type="evidence" value="ECO:0007669"/>
    <property type="project" value="InterPro"/>
</dbReference>
<proteinExistence type="inferred from homology"/>
<dbReference type="InterPro" id="IPR046346">
    <property type="entry name" value="Aminoacid_DH-like_N_sf"/>
</dbReference>
<comment type="catalytic activity">
    <reaction evidence="7 8">
        <text>shikimate + NADP(+) = 3-dehydroshikimate + NADPH + H(+)</text>
        <dbReference type="Rhea" id="RHEA:17737"/>
        <dbReference type="ChEBI" id="CHEBI:15378"/>
        <dbReference type="ChEBI" id="CHEBI:16630"/>
        <dbReference type="ChEBI" id="CHEBI:36208"/>
        <dbReference type="ChEBI" id="CHEBI:57783"/>
        <dbReference type="ChEBI" id="CHEBI:58349"/>
        <dbReference type="EC" id="1.1.1.25"/>
    </reaction>
</comment>
<accession>A0A1H7XAW9</accession>
<dbReference type="Gene3D" id="3.40.50.10860">
    <property type="entry name" value="Leucine Dehydrogenase, chain A, domain 1"/>
    <property type="match status" value="1"/>
</dbReference>
<dbReference type="Pfam" id="PF18317">
    <property type="entry name" value="SDH_C"/>
    <property type="match status" value="1"/>
</dbReference>
<dbReference type="GO" id="GO:0009073">
    <property type="term" value="P:aromatic amino acid family biosynthetic process"/>
    <property type="evidence" value="ECO:0007669"/>
    <property type="project" value="UniProtKB-KW"/>
</dbReference>
<evidence type="ECO:0000313" key="12">
    <source>
        <dbReference type="EMBL" id="SEM30764.1"/>
    </source>
</evidence>
<gene>
    <name evidence="8" type="primary">aroE</name>
    <name evidence="12" type="ORF">SAMN05192533_102119</name>
</gene>
<feature type="binding site" evidence="8">
    <location>
        <position position="220"/>
    </location>
    <ligand>
        <name>shikimate</name>
        <dbReference type="ChEBI" id="CHEBI:36208"/>
    </ligand>
</feature>
<dbReference type="GO" id="GO:0005829">
    <property type="term" value="C:cytosol"/>
    <property type="evidence" value="ECO:0007669"/>
    <property type="project" value="TreeGrafter"/>
</dbReference>
<dbReference type="PANTHER" id="PTHR21089">
    <property type="entry name" value="SHIKIMATE DEHYDROGENASE"/>
    <property type="match status" value="1"/>
</dbReference>
<evidence type="ECO:0000256" key="1">
    <source>
        <dbReference type="ARBA" id="ARBA00004871"/>
    </source>
</evidence>
<keyword evidence="5 8" id="KW-0560">Oxidoreductase</keyword>
<feature type="domain" description="Quinate/shikimate 5-dehydrogenase/glutamyl-tRNA reductase" evidence="9">
    <location>
        <begin position="113"/>
        <end position="192"/>
    </location>
</feature>
<dbReference type="GO" id="GO:0009423">
    <property type="term" value="P:chorismate biosynthetic process"/>
    <property type="evidence" value="ECO:0007669"/>
    <property type="project" value="UniProtKB-UniRule"/>
</dbReference>
<evidence type="ECO:0000256" key="7">
    <source>
        <dbReference type="ARBA" id="ARBA00049442"/>
    </source>
</evidence>
<dbReference type="UniPathway" id="UPA00053">
    <property type="reaction ID" value="UER00087"/>
</dbReference>
<evidence type="ECO:0000313" key="13">
    <source>
        <dbReference type="Proteomes" id="UP000198553"/>
    </source>
</evidence>
<keyword evidence="13" id="KW-1185">Reference proteome</keyword>
<dbReference type="FunFam" id="3.40.50.10860:FF:000016">
    <property type="entry name" value="Shikimate dehydrogenase (NADP(+))"/>
    <property type="match status" value="1"/>
</dbReference>
<dbReference type="GO" id="GO:0004764">
    <property type="term" value="F:shikimate 3-dehydrogenase (NADP+) activity"/>
    <property type="evidence" value="ECO:0007669"/>
    <property type="project" value="UniProtKB-UniRule"/>
</dbReference>
<feature type="binding site" evidence="8">
    <location>
        <position position="102"/>
    </location>
    <ligand>
        <name>shikimate</name>
        <dbReference type="ChEBI" id="CHEBI:36208"/>
    </ligand>
</feature>
<dbReference type="InterPro" id="IPR022893">
    <property type="entry name" value="Shikimate_DH_fam"/>
</dbReference>
<feature type="domain" description="Shikimate dehydrogenase substrate binding N-terminal" evidence="10">
    <location>
        <begin position="7"/>
        <end position="89"/>
    </location>
</feature>
<comment type="subunit">
    <text evidence="8">Homodimer.</text>
</comment>
<dbReference type="SUPFAM" id="SSF51735">
    <property type="entry name" value="NAD(P)-binding Rossmann-fold domains"/>
    <property type="match status" value="1"/>
</dbReference>
<keyword evidence="6 8" id="KW-0057">Aromatic amino acid biosynthesis</keyword>
<dbReference type="InterPro" id="IPR036291">
    <property type="entry name" value="NAD(P)-bd_dom_sf"/>
</dbReference>
<feature type="binding site" evidence="8">
    <location>
        <position position="241"/>
    </location>
    <ligand>
        <name>NADP(+)</name>
        <dbReference type="ChEBI" id="CHEBI:58349"/>
    </ligand>
</feature>
<dbReference type="GO" id="GO:0008652">
    <property type="term" value="P:amino acid biosynthetic process"/>
    <property type="evidence" value="ECO:0007669"/>
    <property type="project" value="UniProtKB-KW"/>
</dbReference>
<feature type="binding site" evidence="8">
    <location>
        <position position="248"/>
    </location>
    <ligand>
        <name>shikimate</name>
        <dbReference type="ChEBI" id="CHEBI:36208"/>
    </ligand>
</feature>
<dbReference type="Proteomes" id="UP000198553">
    <property type="component" value="Unassembled WGS sequence"/>
</dbReference>
<dbReference type="STRING" id="930146.SAMN05192533_102119"/>
<sequence length="279" mass="30548">MKKLFGVIGDPIAHSMSPVMHNDLFNHYGIDAAYVPLHVRKSNLEDAIKGFKAIGIDGFNVTIPHKTEIMNFLDEIDPLAEAIGAVNTVVNKEGTLIGYNTDGRGFVRGLTEELSSLPDKKVMLIGAGGAARAIYFSMAEAGVQKMDICNRTTEKADLLKKACPFPVNTSIFDIEGASKCIEDYDLLIQTTSIGMSPNVDERPLEFNQLKIGCFASDIIYNPLETQFLKEAKSLGANIQNGIEMFVYQGALAFELWTGIFPDTKRMKKNVLNQLGGSTC</sequence>
<keyword evidence="4 8" id="KW-0521">NADP</keyword>
<evidence type="ECO:0000256" key="6">
    <source>
        <dbReference type="ARBA" id="ARBA00023141"/>
    </source>
</evidence>
<evidence type="ECO:0000256" key="2">
    <source>
        <dbReference type="ARBA" id="ARBA00012962"/>
    </source>
</evidence>
<dbReference type="NCBIfam" id="TIGR00507">
    <property type="entry name" value="aroE"/>
    <property type="match status" value="1"/>
</dbReference>
<organism evidence="12 13">
    <name type="scientific">Mesobacillus persicus</name>
    <dbReference type="NCBI Taxonomy" id="930146"/>
    <lineage>
        <taxon>Bacteria</taxon>
        <taxon>Bacillati</taxon>
        <taxon>Bacillota</taxon>
        <taxon>Bacilli</taxon>
        <taxon>Bacillales</taxon>
        <taxon>Bacillaceae</taxon>
        <taxon>Mesobacillus</taxon>
    </lineage>
</organism>
<feature type="active site" description="Proton acceptor" evidence="8">
    <location>
        <position position="66"/>
    </location>
</feature>
<dbReference type="HAMAP" id="MF_00222">
    <property type="entry name" value="Shikimate_DH_AroE"/>
    <property type="match status" value="1"/>
</dbReference>
<feature type="binding site" evidence="8">
    <location>
        <position position="87"/>
    </location>
    <ligand>
        <name>shikimate</name>
        <dbReference type="ChEBI" id="CHEBI:36208"/>
    </ligand>
</feature>
<protein>
    <recommendedName>
        <fullName evidence="2 8">Shikimate dehydrogenase (NADP(+))</fullName>
        <shortName evidence="8">SDH</shortName>
        <ecNumber evidence="2 8">1.1.1.25</ecNumber>
    </recommendedName>
</protein>
<dbReference type="InterPro" id="IPR011342">
    <property type="entry name" value="Shikimate_DH"/>
</dbReference>